<dbReference type="SUPFAM" id="SSF51735">
    <property type="entry name" value="NAD(P)-binding Rossmann-fold domains"/>
    <property type="match status" value="1"/>
</dbReference>
<name>A0A2Z3HMW6_9CAUL</name>
<dbReference type="OrthoDB" id="9793325at2"/>
<dbReference type="InterPro" id="IPR036291">
    <property type="entry name" value="NAD(P)-bd_dom_sf"/>
</dbReference>
<dbReference type="AlphaFoldDB" id="A0A2Z3HMW6"/>
<reference evidence="6" key="1">
    <citation type="submission" date="2018-05" db="EMBL/GenBank/DDBJ databases">
        <title>Genome sequencing of Phenylobacterium sp. HYN0004.</title>
        <authorList>
            <person name="Yi H."/>
            <person name="Baek C."/>
        </authorList>
    </citation>
    <scope>NUCLEOTIDE SEQUENCE [LARGE SCALE GENOMIC DNA]</scope>
    <source>
        <strain evidence="6">HYN0004</strain>
    </source>
</reference>
<dbReference type="InterPro" id="IPR002347">
    <property type="entry name" value="SDR_fam"/>
</dbReference>
<sequence length="256" mass="26041">MDLGLKGKNAIVTGATRGIGRAIADLLADEGVNVSVCARKADEVAATVSALEAKGVKAFGQVVDIADAAALQGFVRASAEALGGLDILVSNASALVQGARPEDWKAMFEIDILGAVNALDAARPHLEAAAGKTGDAAVVLISSISAAEAAAPSAYGAMKAAQIHFAKGVAREGAPKGLRCNVVSPGTVFFEGGVWGNVKAAMPAFFEQMLKRNPTGRMATPEEIAAATVFLCSPRSAFTTGINMVVDGGISQRANF</sequence>
<evidence type="ECO:0000256" key="2">
    <source>
        <dbReference type="ARBA" id="ARBA00023002"/>
    </source>
</evidence>
<protein>
    <recommendedName>
        <fullName evidence="4">D-xylose 1-dehydrogenase</fullName>
        <ecNumber evidence="3">1.1.1.175</ecNumber>
    </recommendedName>
</protein>
<evidence type="ECO:0000313" key="5">
    <source>
        <dbReference type="EMBL" id="AWM77823.1"/>
    </source>
</evidence>
<dbReference type="EMBL" id="CP029479">
    <property type="protein sequence ID" value="AWM77823.1"/>
    <property type="molecule type" value="Genomic_DNA"/>
</dbReference>
<evidence type="ECO:0000256" key="1">
    <source>
        <dbReference type="ARBA" id="ARBA00006484"/>
    </source>
</evidence>
<dbReference type="FunFam" id="3.40.50.720:FF:000084">
    <property type="entry name" value="Short-chain dehydrogenase reductase"/>
    <property type="match status" value="1"/>
</dbReference>
<proteinExistence type="inferred from homology"/>
<dbReference type="EC" id="1.1.1.175" evidence="3"/>
<dbReference type="Proteomes" id="UP000247763">
    <property type="component" value="Chromosome"/>
</dbReference>
<gene>
    <name evidence="5" type="ORF">HYN04_08625</name>
</gene>
<evidence type="ECO:0000256" key="3">
    <source>
        <dbReference type="ARBA" id="ARBA00066641"/>
    </source>
</evidence>
<keyword evidence="2" id="KW-0560">Oxidoreductase</keyword>
<dbReference type="RefSeq" id="WP_110450390.1">
    <property type="nucleotide sequence ID" value="NZ_CP029479.1"/>
</dbReference>
<dbReference type="GO" id="GO:0047838">
    <property type="term" value="F:D-xylose 1-dehydrogenase (NAD+) activity"/>
    <property type="evidence" value="ECO:0007669"/>
    <property type="project" value="UniProtKB-EC"/>
</dbReference>
<dbReference type="PANTHER" id="PTHR43943">
    <property type="entry name" value="DEHYDROGENASE/REDUCTASE (SDR FAMILY) MEMBER 4"/>
    <property type="match status" value="1"/>
</dbReference>
<dbReference type="PRINTS" id="PR00080">
    <property type="entry name" value="SDRFAMILY"/>
</dbReference>
<dbReference type="KEGG" id="phb:HYN04_08625"/>
<dbReference type="Gene3D" id="3.40.50.720">
    <property type="entry name" value="NAD(P)-binding Rossmann-like Domain"/>
    <property type="match status" value="1"/>
</dbReference>
<dbReference type="PRINTS" id="PR00081">
    <property type="entry name" value="GDHRDH"/>
</dbReference>
<keyword evidence="6" id="KW-1185">Reference proteome</keyword>
<comment type="similarity">
    <text evidence="1">Belongs to the short-chain dehydrogenases/reductases (SDR) family.</text>
</comment>
<accession>A0A2Z3HMW6</accession>
<dbReference type="Pfam" id="PF13561">
    <property type="entry name" value="adh_short_C2"/>
    <property type="match status" value="1"/>
</dbReference>
<organism evidence="5 6">
    <name type="scientific">Phenylobacterium parvum</name>
    <dbReference type="NCBI Taxonomy" id="2201350"/>
    <lineage>
        <taxon>Bacteria</taxon>
        <taxon>Pseudomonadati</taxon>
        <taxon>Pseudomonadota</taxon>
        <taxon>Alphaproteobacteria</taxon>
        <taxon>Caulobacterales</taxon>
        <taxon>Caulobacteraceae</taxon>
        <taxon>Phenylobacterium</taxon>
    </lineage>
</organism>
<dbReference type="PANTHER" id="PTHR43943:SF17">
    <property type="entry name" value="3-PHENYLPROPIONATE-DIHYDRODIOL_CINNAMIC ACID-DIHYDRODIOL DEHYDROGENASE"/>
    <property type="match status" value="1"/>
</dbReference>
<dbReference type="CDD" id="cd05233">
    <property type="entry name" value="SDR_c"/>
    <property type="match status" value="1"/>
</dbReference>
<evidence type="ECO:0000313" key="6">
    <source>
        <dbReference type="Proteomes" id="UP000247763"/>
    </source>
</evidence>
<evidence type="ECO:0000256" key="4">
    <source>
        <dbReference type="ARBA" id="ARBA00069939"/>
    </source>
</evidence>